<dbReference type="EMBL" id="FRFE01000019">
    <property type="protein sequence ID" value="SHO50561.1"/>
    <property type="molecule type" value="Genomic_DNA"/>
</dbReference>
<name>A0A1M7YD93_9BACT</name>
<dbReference type="Proteomes" id="UP000184603">
    <property type="component" value="Unassembled WGS sequence"/>
</dbReference>
<sequence length="223" mass="24910">MKSKVLDSLAIKVVPGIAWFITRLWFGTCRVKVHGGEHLQGVLVADRPGIVTFWHYSLVPIAHFIGRYGGVAMVSSSKDGEYIARFLKCFGISAVRGSRNRQGTQALKELLRHCKSGKNAALVADGSQGPARVAQPGSILLASRTGNPILPMLWSASRYLAFRSWDRTAIPWPFSRIDVLYGEPIEVPAGLDGEGIEQYRLLLDQRMNDMYRQVWAFQNKQEH</sequence>
<dbReference type="CDD" id="cd07983">
    <property type="entry name" value="LPLAT_DUF374-like"/>
    <property type="match status" value="1"/>
</dbReference>
<dbReference type="AlphaFoldDB" id="A0A1M7YD93"/>
<gene>
    <name evidence="2" type="ORF">SAMN02745220_03528</name>
</gene>
<feature type="domain" description="DUF374" evidence="1">
    <location>
        <begin position="68"/>
        <end position="131"/>
    </location>
</feature>
<evidence type="ECO:0000313" key="2">
    <source>
        <dbReference type="EMBL" id="SHO50561.1"/>
    </source>
</evidence>
<proteinExistence type="predicted"/>
<accession>A0A1M7YD93</accession>
<evidence type="ECO:0000313" key="3">
    <source>
        <dbReference type="Proteomes" id="UP000184603"/>
    </source>
</evidence>
<dbReference type="STRING" id="1121416.SAMN02745220_03528"/>
<reference evidence="2 3" key="1">
    <citation type="submission" date="2016-12" db="EMBL/GenBank/DDBJ databases">
        <authorList>
            <person name="Song W.-J."/>
            <person name="Kurnit D.M."/>
        </authorList>
    </citation>
    <scope>NUCLEOTIDE SEQUENCE [LARGE SCALE GENOMIC DNA]</scope>
    <source>
        <strain evidence="2 3">DSM 18488</strain>
    </source>
</reference>
<protein>
    <recommendedName>
        <fullName evidence="1">DUF374 domain-containing protein</fullName>
    </recommendedName>
</protein>
<organism evidence="2 3">
    <name type="scientific">Desulfopila aestuarii DSM 18488</name>
    <dbReference type="NCBI Taxonomy" id="1121416"/>
    <lineage>
        <taxon>Bacteria</taxon>
        <taxon>Pseudomonadati</taxon>
        <taxon>Thermodesulfobacteriota</taxon>
        <taxon>Desulfobulbia</taxon>
        <taxon>Desulfobulbales</taxon>
        <taxon>Desulfocapsaceae</taxon>
        <taxon>Desulfopila</taxon>
    </lineage>
</organism>
<dbReference type="Pfam" id="PF04028">
    <property type="entry name" value="DUF374"/>
    <property type="match status" value="1"/>
</dbReference>
<evidence type="ECO:0000259" key="1">
    <source>
        <dbReference type="Pfam" id="PF04028"/>
    </source>
</evidence>
<keyword evidence="3" id="KW-1185">Reference proteome</keyword>
<dbReference type="RefSeq" id="WP_073614981.1">
    <property type="nucleotide sequence ID" value="NZ_FRFE01000019.1"/>
</dbReference>
<dbReference type="InterPro" id="IPR007172">
    <property type="entry name" value="DUF374"/>
</dbReference>
<dbReference type="OrthoDB" id="9810508at2"/>